<protein>
    <submittedName>
        <fullName evidence="2">Uncharacterized protein</fullName>
    </submittedName>
</protein>
<dbReference type="KEGG" id="daq:DAQ1742_01404"/>
<sequence>MKGSVLKALVLGLLALAQSVWAEVYRGTIGKDNVVMEINRLNGRISGRFFNDNEHQNRELTVWGKTLTLDESNSHDLLIVLPEKAGNALSDNELNQRAHMVLLVNTDEANALLQGVWRQPDGRRMPVSLVPVTREELAGGRIAPMTQGVLESSVYDYLLLQDNLAEFLGERDMWGYRVAWWQHHGTAVKTFQLVGGYPAQSMAAINRALQQQWWQTIQYYKVCGKNSDPIVPRLQITQMTASRISYVVKIPALIGKTQQAIEMCKKIYPDKDVPEPILRTEETYSNFTDDLDSVLRWHAFSPLTGKAVNVPQEERERP</sequence>
<dbReference type="Proteomes" id="UP000294820">
    <property type="component" value="Chromosome 1"/>
</dbReference>
<evidence type="ECO:0000313" key="3">
    <source>
        <dbReference type="Proteomes" id="UP000294820"/>
    </source>
</evidence>
<keyword evidence="1" id="KW-0732">Signal</keyword>
<evidence type="ECO:0000313" key="2">
    <source>
        <dbReference type="EMBL" id="SLM62391.1"/>
    </source>
</evidence>
<proteinExistence type="predicted"/>
<keyword evidence="3" id="KW-1185">Reference proteome</keyword>
<reference evidence="2 3" key="1">
    <citation type="submission" date="2016-09" db="EMBL/GenBank/DDBJ databases">
        <authorList>
            <person name="Reverchon S."/>
            <person name="Nasser W."/>
            <person name="Leonard S."/>
            <person name="Brochier C."/>
            <person name="Duprey A."/>
        </authorList>
    </citation>
    <scope>NUCLEOTIDE SEQUENCE [LARGE SCALE GENOMIC DNA]</scope>
    <source>
        <strain evidence="2 3">174/2</strain>
    </source>
</reference>
<accession>A0A375A8W2</accession>
<gene>
    <name evidence="2" type="ORF">DAQ1742_01404</name>
</gene>
<dbReference type="RefSeq" id="WP_067487174.1">
    <property type="nucleotide sequence ID" value="NZ_LT615367.1"/>
</dbReference>
<dbReference type="AlphaFoldDB" id="A0A375A8W2"/>
<feature type="signal peptide" evidence="1">
    <location>
        <begin position="1"/>
        <end position="22"/>
    </location>
</feature>
<evidence type="ECO:0000256" key="1">
    <source>
        <dbReference type="SAM" id="SignalP"/>
    </source>
</evidence>
<name>A0A375A8W2_9GAMM</name>
<dbReference type="EMBL" id="LT615367">
    <property type="protein sequence ID" value="SLM62391.1"/>
    <property type="molecule type" value="Genomic_DNA"/>
</dbReference>
<organism evidence="2 3">
    <name type="scientific">Dickeya aquatica</name>
    <dbReference type="NCBI Taxonomy" id="1401087"/>
    <lineage>
        <taxon>Bacteria</taxon>
        <taxon>Pseudomonadati</taxon>
        <taxon>Pseudomonadota</taxon>
        <taxon>Gammaproteobacteria</taxon>
        <taxon>Enterobacterales</taxon>
        <taxon>Pectobacteriaceae</taxon>
        <taxon>Dickeya</taxon>
    </lineage>
</organism>
<feature type="chain" id="PRO_5016763898" evidence="1">
    <location>
        <begin position="23"/>
        <end position="318"/>
    </location>
</feature>